<reference evidence="3" key="2">
    <citation type="submission" date="2014-07" db="EMBL/GenBank/DDBJ databases">
        <authorList>
            <person name="Hull J."/>
        </authorList>
    </citation>
    <scope>NUCLEOTIDE SEQUENCE</scope>
</reference>
<name>A0A0A9Y6D1_LYGHE</name>
<evidence type="ECO:0000313" key="3">
    <source>
        <dbReference type="EMBL" id="JAG26628.1"/>
    </source>
</evidence>
<evidence type="ECO:0000256" key="2">
    <source>
        <dbReference type="SAM" id="Phobius"/>
    </source>
</evidence>
<keyword evidence="2" id="KW-1133">Transmembrane helix</keyword>
<dbReference type="EMBL" id="GBHO01016976">
    <property type="protein sequence ID" value="JAG26628.1"/>
    <property type="molecule type" value="Transcribed_RNA"/>
</dbReference>
<feature type="region of interest" description="Disordered" evidence="1">
    <location>
        <begin position="79"/>
        <end position="105"/>
    </location>
</feature>
<accession>A0A0A9Y6D1</accession>
<dbReference type="AlphaFoldDB" id="A0A0A9Y6D1"/>
<keyword evidence="2" id="KW-0812">Transmembrane</keyword>
<protein>
    <submittedName>
        <fullName evidence="3">Methylamine utilization ferredoxin-type protein mauM</fullName>
    </submittedName>
</protein>
<proteinExistence type="predicted"/>
<gene>
    <name evidence="3" type="primary">mauM</name>
    <name evidence="3" type="ORF">CM83_105645</name>
</gene>
<keyword evidence="2" id="KW-0472">Membrane</keyword>
<feature type="transmembrane region" description="Helical" evidence="2">
    <location>
        <begin position="56"/>
        <end position="76"/>
    </location>
</feature>
<sequence>GEGQQLESLVERLRASSVEAAPTWREGEMRIDLALEALRARERQAWWTPVTTPLSIGGGTLLLLALVGALGGWAYLRTRPAPQETPSSPPTTTIELEVQAPTKRE</sequence>
<reference evidence="3" key="1">
    <citation type="journal article" date="2014" name="PLoS ONE">
        <title>Transcriptome-Based Identification of ABC Transporters in the Western Tarnished Plant Bug Lygus hesperus.</title>
        <authorList>
            <person name="Hull J.J."/>
            <person name="Chaney K."/>
            <person name="Geib S.M."/>
            <person name="Fabrick J.A."/>
            <person name="Brent C.S."/>
            <person name="Walsh D."/>
            <person name="Lavine L.C."/>
        </authorList>
    </citation>
    <scope>NUCLEOTIDE SEQUENCE</scope>
</reference>
<feature type="non-terminal residue" evidence="3">
    <location>
        <position position="105"/>
    </location>
</feature>
<organism evidence="3">
    <name type="scientific">Lygus hesperus</name>
    <name type="common">Western plant bug</name>
    <dbReference type="NCBI Taxonomy" id="30085"/>
    <lineage>
        <taxon>Eukaryota</taxon>
        <taxon>Metazoa</taxon>
        <taxon>Ecdysozoa</taxon>
        <taxon>Arthropoda</taxon>
        <taxon>Hexapoda</taxon>
        <taxon>Insecta</taxon>
        <taxon>Pterygota</taxon>
        <taxon>Neoptera</taxon>
        <taxon>Paraneoptera</taxon>
        <taxon>Hemiptera</taxon>
        <taxon>Heteroptera</taxon>
        <taxon>Panheteroptera</taxon>
        <taxon>Cimicomorpha</taxon>
        <taxon>Miridae</taxon>
        <taxon>Mirini</taxon>
        <taxon>Lygus</taxon>
    </lineage>
</organism>
<evidence type="ECO:0000256" key="1">
    <source>
        <dbReference type="SAM" id="MobiDB-lite"/>
    </source>
</evidence>
<feature type="non-terminal residue" evidence="3">
    <location>
        <position position="1"/>
    </location>
</feature>